<name>A0A9E7N639_9EURY</name>
<dbReference type="NCBIfam" id="TIGR03605">
    <property type="entry name" value="antibiot_sagB"/>
    <property type="match status" value="1"/>
</dbReference>
<evidence type="ECO:0000313" key="4">
    <source>
        <dbReference type="Proteomes" id="UP001056855"/>
    </source>
</evidence>
<dbReference type="Pfam" id="PF00881">
    <property type="entry name" value="Nitroreductase"/>
    <property type="match status" value="1"/>
</dbReference>
<evidence type="ECO:0000259" key="2">
    <source>
        <dbReference type="Pfam" id="PF00881"/>
    </source>
</evidence>
<dbReference type="SUPFAM" id="SSF55469">
    <property type="entry name" value="FMN-dependent nitroreductase-like"/>
    <property type="match status" value="2"/>
</dbReference>
<dbReference type="Proteomes" id="UP001056855">
    <property type="component" value="Chromosome"/>
</dbReference>
<dbReference type="GO" id="GO:0016491">
    <property type="term" value="F:oxidoreductase activity"/>
    <property type="evidence" value="ECO:0007669"/>
    <property type="project" value="InterPro"/>
</dbReference>
<dbReference type="InterPro" id="IPR020051">
    <property type="entry name" value="SagB-type_dehydrogenase"/>
</dbReference>
<dbReference type="GeneID" id="73290500"/>
<dbReference type="Gene3D" id="3.40.109.10">
    <property type="entry name" value="NADH Oxidase"/>
    <property type="match status" value="2"/>
</dbReference>
<proteinExistence type="predicted"/>
<gene>
    <name evidence="3" type="ORF">NGM29_10600</name>
</gene>
<feature type="compositionally biased region" description="Basic and acidic residues" evidence="1">
    <location>
        <begin position="21"/>
        <end position="30"/>
    </location>
</feature>
<dbReference type="PANTHER" id="PTHR43745">
    <property type="entry name" value="NITROREDUCTASE MJ1384-RELATED"/>
    <property type="match status" value="1"/>
</dbReference>
<protein>
    <submittedName>
        <fullName evidence="3">SagB/ThcOx family dehydrogenase</fullName>
    </submittedName>
</protein>
<dbReference type="PANTHER" id="PTHR43745:SF2">
    <property type="entry name" value="NITROREDUCTASE MJ1384-RELATED"/>
    <property type="match status" value="1"/>
</dbReference>
<dbReference type="RefSeq" id="WP_254156093.1">
    <property type="nucleotide sequence ID" value="NZ_CP100355.1"/>
</dbReference>
<dbReference type="InterPro" id="IPR052544">
    <property type="entry name" value="Bacteriocin_Proc_Enz"/>
</dbReference>
<dbReference type="InterPro" id="IPR029479">
    <property type="entry name" value="Nitroreductase"/>
</dbReference>
<organism evidence="3 4">
    <name type="scientific">Natronosalvus rutilus</name>
    <dbReference type="NCBI Taxonomy" id="2953753"/>
    <lineage>
        <taxon>Archaea</taxon>
        <taxon>Methanobacteriati</taxon>
        <taxon>Methanobacteriota</taxon>
        <taxon>Stenosarchaea group</taxon>
        <taxon>Halobacteria</taxon>
        <taxon>Halobacteriales</taxon>
        <taxon>Natrialbaceae</taxon>
        <taxon>Natronosalvus</taxon>
    </lineage>
</organism>
<keyword evidence="4" id="KW-1185">Reference proteome</keyword>
<sequence length="506" mass="55954">MVSALEYHERTKHSPKSVQESGHRLDFDNKPRPFKRYENLSRRALSERVRVTGIPALSAITPTHADFSHERAVDLDALTALSYFSTGITKQLTRQGRELLFRAAACTGALYHVDLYAVCGDLADLKAGVYHVEPQSLSLDVLREGDYRGVLAAASDHDGVATAPVTFVATSTWWRNAWKYRDRTYRHAFWDSGTVLANLLATADSLSLPAEVVLGFADESVVELLGVDPRREAPLELVPVGAGNRAPDAPTLEPIDPTTAALSPEEKEFPLVHEAWRASTLESGDAVREWRSIARAQSVGQRKGGDGDRIELDPVNYETESKRPLHATIRRRGSCRAYEREPVSFRKFSTVLDRATRGVPFDGRESDASPLQFVDAYVLVNGVDDVPPGAYHYHPEAGEFERLIDGECREEAAHLALDQRLGGEAAACVYFLTDLEAVVDRLGNRGYRLAQLEAAVTAGRCYLATYAYRDLGGTGLTFYDDRVTSFLSPRADGQTPMFLYTFGKPE</sequence>
<feature type="domain" description="Nitroreductase" evidence="2">
    <location>
        <begin position="104"/>
        <end position="241"/>
    </location>
</feature>
<dbReference type="InterPro" id="IPR000415">
    <property type="entry name" value="Nitroreductase-like"/>
</dbReference>
<dbReference type="CDD" id="cd02142">
    <property type="entry name" value="McbC_SagB-like_oxidoreductase"/>
    <property type="match status" value="2"/>
</dbReference>
<dbReference type="AlphaFoldDB" id="A0A9E7N639"/>
<evidence type="ECO:0000256" key="1">
    <source>
        <dbReference type="SAM" id="MobiDB-lite"/>
    </source>
</evidence>
<reference evidence="3" key="1">
    <citation type="submission" date="2022-06" db="EMBL/GenBank/DDBJ databases">
        <title>Diverse halophilic archaea isolated from saline environments.</title>
        <authorList>
            <person name="Cui H.-L."/>
        </authorList>
    </citation>
    <scope>NUCLEOTIDE SEQUENCE</scope>
    <source>
        <strain evidence="3">WLHS1</strain>
    </source>
</reference>
<evidence type="ECO:0000313" key="3">
    <source>
        <dbReference type="EMBL" id="UTF52245.1"/>
    </source>
</evidence>
<dbReference type="EMBL" id="CP100355">
    <property type="protein sequence ID" value="UTF52245.1"/>
    <property type="molecule type" value="Genomic_DNA"/>
</dbReference>
<dbReference type="KEGG" id="sawl:NGM29_10600"/>
<feature type="region of interest" description="Disordered" evidence="1">
    <location>
        <begin position="1"/>
        <end position="30"/>
    </location>
</feature>
<accession>A0A9E7N639</accession>